<dbReference type="AlphaFoldDB" id="A0A5B9VV13"/>
<dbReference type="KEGG" id="agv:OJF2_05770"/>
<sequence length="104" mass="12045">MGWQRRGNTLYYYAPRREGGRVRNRYFGRGPEAEALARQADAARRERDHVAGLKRLLGCPDALVEELAGGADRLLEVTLLVSGYHRRDRRWRPRHVRHADVPAR</sequence>
<name>A0A5B9VV13_9BACT</name>
<organism evidence="1 2">
    <name type="scientific">Aquisphaera giovannonii</name>
    <dbReference type="NCBI Taxonomy" id="406548"/>
    <lineage>
        <taxon>Bacteria</taxon>
        <taxon>Pseudomonadati</taxon>
        <taxon>Planctomycetota</taxon>
        <taxon>Planctomycetia</taxon>
        <taxon>Isosphaerales</taxon>
        <taxon>Isosphaeraceae</taxon>
        <taxon>Aquisphaera</taxon>
    </lineage>
</organism>
<evidence type="ECO:0000313" key="1">
    <source>
        <dbReference type="EMBL" id="QEH32108.1"/>
    </source>
</evidence>
<gene>
    <name evidence="1" type="ORF">OJF2_05770</name>
</gene>
<proteinExistence type="predicted"/>
<reference evidence="1 2" key="1">
    <citation type="submission" date="2019-08" db="EMBL/GenBank/DDBJ databases">
        <title>Deep-cultivation of Planctomycetes and their phenomic and genomic characterization uncovers novel biology.</title>
        <authorList>
            <person name="Wiegand S."/>
            <person name="Jogler M."/>
            <person name="Boedeker C."/>
            <person name="Pinto D."/>
            <person name="Vollmers J."/>
            <person name="Rivas-Marin E."/>
            <person name="Kohn T."/>
            <person name="Peeters S.H."/>
            <person name="Heuer A."/>
            <person name="Rast P."/>
            <person name="Oberbeckmann S."/>
            <person name="Bunk B."/>
            <person name="Jeske O."/>
            <person name="Meyerdierks A."/>
            <person name="Storesund J.E."/>
            <person name="Kallscheuer N."/>
            <person name="Luecker S."/>
            <person name="Lage O.M."/>
            <person name="Pohl T."/>
            <person name="Merkel B.J."/>
            <person name="Hornburger P."/>
            <person name="Mueller R.-W."/>
            <person name="Bruemmer F."/>
            <person name="Labrenz M."/>
            <person name="Spormann A.M."/>
            <person name="Op den Camp H."/>
            <person name="Overmann J."/>
            <person name="Amann R."/>
            <person name="Jetten M.S.M."/>
            <person name="Mascher T."/>
            <person name="Medema M.H."/>
            <person name="Devos D.P."/>
            <person name="Kaster A.-K."/>
            <person name="Ovreas L."/>
            <person name="Rohde M."/>
            <person name="Galperin M.Y."/>
            <person name="Jogler C."/>
        </authorList>
    </citation>
    <scope>NUCLEOTIDE SEQUENCE [LARGE SCALE GENOMIC DNA]</scope>
    <source>
        <strain evidence="1 2">OJF2</strain>
    </source>
</reference>
<keyword evidence="2" id="KW-1185">Reference proteome</keyword>
<dbReference type="Proteomes" id="UP000324233">
    <property type="component" value="Chromosome"/>
</dbReference>
<accession>A0A5B9VV13</accession>
<evidence type="ECO:0000313" key="2">
    <source>
        <dbReference type="Proteomes" id="UP000324233"/>
    </source>
</evidence>
<dbReference type="EMBL" id="CP042997">
    <property type="protein sequence ID" value="QEH32108.1"/>
    <property type="molecule type" value="Genomic_DNA"/>
</dbReference>
<dbReference type="RefSeq" id="WP_148591052.1">
    <property type="nucleotide sequence ID" value="NZ_CP042997.1"/>
</dbReference>
<protein>
    <submittedName>
        <fullName evidence="1">Uncharacterized protein</fullName>
    </submittedName>
</protein>